<dbReference type="SMART" id="SM00454">
    <property type="entry name" value="SAM"/>
    <property type="match status" value="1"/>
</dbReference>
<dbReference type="InterPro" id="IPR051566">
    <property type="entry name" value="CNKSR"/>
</dbReference>
<dbReference type="PROSITE" id="PS50105">
    <property type="entry name" value="SAM_DOMAIN"/>
    <property type="match status" value="1"/>
</dbReference>
<reference evidence="4" key="1">
    <citation type="submission" date="2025-08" db="UniProtKB">
        <authorList>
            <consortium name="RefSeq"/>
        </authorList>
    </citation>
    <scope>IDENTIFICATION</scope>
    <source>
        <tissue evidence="4">Brain</tissue>
    </source>
</reference>
<feature type="region of interest" description="Disordered" evidence="1">
    <location>
        <begin position="995"/>
        <end position="1018"/>
    </location>
</feature>
<dbReference type="Gene3D" id="1.10.150.50">
    <property type="entry name" value="Transcription Factor, Ets-1"/>
    <property type="match status" value="1"/>
</dbReference>
<dbReference type="Pfam" id="PF10534">
    <property type="entry name" value="CRIC_ras_sig"/>
    <property type="match status" value="1"/>
</dbReference>
<evidence type="ECO:0000256" key="1">
    <source>
        <dbReference type="SAM" id="MobiDB-lite"/>
    </source>
</evidence>
<feature type="region of interest" description="Disordered" evidence="1">
    <location>
        <begin position="326"/>
        <end position="349"/>
    </location>
</feature>
<feature type="region of interest" description="Disordered" evidence="1">
    <location>
        <begin position="1115"/>
        <end position="1249"/>
    </location>
</feature>
<proteinExistence type="predicted"/>
<feature type="compositionally biased region" description="Polar residues" evidence="1">
    <location>
        <begin position="1226"/>
        <end position="1239"/>
    </location>
</feature>
<feature type="compositionally biased region" description="Basic and acidic residues" evidence="1">
    <location>
        <begin position="755"/>
        <end position="775"/>
    </location>
</feature>
<feature type="compositionally biased region" description="Acidic residues" evidence="1">
    <location>
        <begin position="1136"/>
        <end position="1157"/>
    </location>
</feature>
<evidence type="ECO:0000313" key="3">
    <source>
        <dbReference type="Proteomes" id="UP000000715"/>
    </source>
</evidence>
<feature type="compositionally biased region" description="Basic and acidic residues" evidence="1">
    <location>
        <begin position="1158"/>
        <end position="1187"/>
    </location>
</feature>
<dbReference type="InterPro" id="IPR001660">
    <property type="entry name" value="SAM"/>
</dbReference>
<keyword evidence="3" id="KW-1185">Reference proteome</keyword>
<dbReference type="RefSeq" id="XP_044941512.1">
    <property type="nucleotide sequence ID" value="XM_045085577.1"/>
</dbReference>
<sequence length="1249" mass="141605">MYPFQDMVQSFHLPQQGPTVTSSPTEVRVWIEGLDCTFPVYGENFERAEINGEKLLTITRQQLSDLGITRTDHQDIILKAVANICEKDKVEKKDMQGEDQNDKKMPTRFRKQSEHLEHAIDRVLVMISERRRARSLHGTNEQPPRNILTAVLELINMVKMIQNILERPPFDGMAEFSSLKSHLIKYITLLKHFSEQSDLSNEMESDIIDVCKNVTKICHYIAALPPDLIGPETQITELLTSEEKLSKVQVPIVTEPEAMSFPVEHGPDCVPPTQHLSMPITTISSSSEPVFTLQHVSLPIEIAPDKFEYFSLKRLNALSNERAVMVSHDEGSKSETEASDTKISETSDSSLDYKSLQDLTIIENDTPPLDSGSERCVIDSDSDRGIGLESDLEEHLKDSESVIWGMDSDSEKCPMASNSMKYLLEAEKCQMASGPLKDLIESEQQLEGIEQSQMDFDSLKYWMDSDSEKYLADSDSEKYVLNSDNERSEMDSDTEKCPIASASLKHLLKAEKCQIALDSVKRLMESEKRLMETKQSWMLSDSKRDVMDSDMDRYGMDSASAYEVHLMGDEKHQEKIRSKRYMTDSDSEPCEMDSGSERYGLASSAMEHVLDAGTDIEGHWMDSWSEKHTMDLDSESLGIVSDSTKRMMKAEDCQKASDLEGLWMGFRFESKRGLADSERQKLDFDSCQDSSRKSQFRSERLQHSSEKYRDDLQKNEFESETHMMEMEKEQCLIFENKRLQMDEGKKRSLMWSDSEQEHKIVSDNERHHIDSENEAQRLGARKKGNRPQGFWRPVFLSPPFSQRKETEEQSTVQQIDNKVSRIQLVKYLSGDKSVRSKEVSPKFSDNQKSQKKLKQKHRHSLSPIPNIVTDTKHHRNVRHKTSVCKIHCKDYRLPQSFQSSQSQMNPIPPLNVEDYTSEDLASLCHPVSMSSWPDVCPKTHRNNTYSLDTGAPICSKCFVEINNSFHKCLVNSDDDSDRDYTLHLQIPLDSKYSLSPKSIRHRKTSRNSPLSRSLDPKHPVGIHCPLHREDSKYSLGSTSYLHCESCSALQNLIGSTVTSTFPMNPQNTLGYHSTPGSDSVTDTSNVPGLENEGKFNLTTKLENEVNPDNEIKLMSARNLNNKANAKEKPLFKDETDHEEETDSENERDPEDEVDSEDDNTKDKKDPKDKSDPDDSDPKDSNAEKDADTDNGSDPSGDVDPTSGADSNSDGDSNNGTDSNSEHDSNLDNSTNNDVNSKYSTDSDGKKTHQ</sequence>
<gene>
    <name evidence="4" type="primary">LOC101681822</name>
</gene>
<feature type="compositionally biased region" description="Basic and acidic residues" evidence="1">
    <location>
        <begin position="1124"/>
        <end position="1135"/>
    </location>
</feature>
<organism evidence="3 4">
    <name type="scientific">Mustela putorius furo</name>
    <name type="common">European domestic ferret</name>
    <name type="synonym">Mustela furo</name>
    <dbReference type="NCBI Taxonomy" id="9669"/>
    <lineage>
        <taxon>Eukaryota</taxon>
        <taxon>Metazoa</taxon>
        <taxon>Chordata</taxon>
        <taxon>Craniata</taxon>
        <taxon>Vertebrata</taxon>
        <taxon>Euteleostomi</taxon>
        <taxon>Mammalia</taxon>
        <taxon>Eutheria</taxon>
        <taxon>Laurasiatheria</taxon>
        <taxon>Carnivora</taxon>
        <taxon>Caniformia</taxon>
        <taxon>Musteloidea</taxon>
        <taxon>Mustelidae</taxon>
        <taxon>Mustelinae</taxon>
        <taxon>Mustela</taxon>
    </lineage>
</organism>
<dbReference type="AlphaFoldDB" id="A0A8U0SEM3"/>
<feature type="compositionally biased region" description="Basic and acidic residues" evidence="1">
    <location>
        <begin position="1240"/>
        <end position="1249"/>
    </location>
</feature>
<feature type="compositionally biased region" description="Low complexity" evidence="1">
    <location>
        <begin position="1201"/>
        <end position="1218"/>
    </location>
</feature>
<feature type="region of interest" description="Disordered" evidence="1">
    <location>
        <begin position="747"/>
        <end position="813"/>
    </location>
</feature>
<feature type="region of interest" description="Disordered" evidence="1">
    <location>
        <begin position="833"/>
        <end position="867"/>
    </location>
</feature>
<feature type="compositionally biased region" description="Polar residues" evidence="1">
    <location>
        <begin position="1067"/>
        <end position="1086"/>
    </location>
</feature>
<dbReference type="SUPFAM" id="SSF47769">
    <property type="entry name" value="SAM/Pointed domain"/>
    <property type="match status" value="1"/>
</dbReference>
<feature type="compositionally biased region" description="Basic residues" evidence="1">
    <location>
        <begin position="849"/>
        <end position="860"/>
    </location>
</feature>
<dbReference type="PANTHER" id="PTHR12844">
    <property type="entry name" value="CONNECTOR ENCHANCER OF KINASE SUPPRESSOR OF RAS"/>
    <property type="match status" value="1"/>
</dbReference>
<protein>
    <submittedName>
        <fullName evidence="4">Uncharacterized protein LOC101681822 isoform X2</fullName>
    </submittedName>
</protein>
<evidence type="ECO:0000259" key="2">
    <source>
        <dbReference type="PROSITE" id="PS50105"/>
    </source>
</evidence>
<evidence type="ECO:0000313" key="4">
    <source>
        <dbReference type="RefSeq" id="XP_044941512.1"/>
    </source>
</evidence>
<dbReference type="InterPro" id="IPR017874">
    <property type="entry name" value="CRIC_domain"/>
</dbReference>
<dbReference type="InterPro" id="IPR013761">
    <property type="entry name" value="SAM/pointed_sf"/>
</dbReference>
<accession>A0A8U0SEM3</accession>
<feature type="compositionally biased region" description="Basic and acidic residues" evidence="1">
    <location>
        <begin position="327"/>
        <end position="345"/>
    </location>
</feature>
<dbReference type="PANTHER" id="PTHR12844:SF17">
    <property type="entry name" value="CONNECTOR ENHANCER OF KINASE SUPPRESSOR OF RAS 3"/>
    <property type="match status" value="1"/>
</dbReference>
<dbReference type="Proteomes" id="UP000000715">
    <property type="component" value="Unplaced"/>
</dbReference>
<name>A0A8U0SEM3_MUSPF</name>
<dbReference type="GeneID" id="101681822"/>
<feature type="region of interest" description="Disordered" evidence="1">
    <location>
        <begin position="573"/>
        <end position="596"/>
    </location>
</feature>
<feature type="region of interest" description="Disordered" evidence="1">
    <location>
        <begin position="681"/>
        <end position="708"/>
    </location>
</feature>
<dbReference type="Pfam" id="PF00536">
    <property type="entry name" value="SAM_1"/>
    <property type="match status" value="1"/>
</dbReference>
<feature type="domain" description="SAM" evidence="2">
    <location>
        <begin position="22"/>
        <end position="87"/>
    </location>
</feature>
<feature type="region of interest" description="Disordered" evidence="1">
    <location>
        <begin position="1067"/>
        <end position="1093"/>
    </location>
</feature>